<dbReference type="Pfam" id="PF02801">
    <property type="entry name" value="Ketoacyl-synt_C"/>
    <property type="match status" value="1"/>
</dbReference>
<keyword evidence="2" id="KW-0597">Phosphoprotein</keyword>
<dbReference type="SMART" id="SM00825">
    <property type="entry name" value="PKS_KS"/>
    <property type="match status" value="1"/>
</dbReference>
<evidence type="ECO:0000256" key="5">
    <source>
        <dbReference type="ARBA" id="ARBA00023002"/>
    </source>
</evidence>
<feature type="region of interest" description="Disordered" evidence="9">
    <location>
        <begin position="13"/>
        <end position="38"/>
    </location>
</feature>
<dbReference type="InterPro" id="IPR029063">
    <property type="entry name" value="SAM-dependent_MTases_sf"/>
</dbReference>
<dbReference type="PANTHER" id="PTHR43775">
    <property type="entry name" value="FATTY ACID SYNTHASE"/>
    <property type="match status" value="1"/>
</dbReference>
<dbReference type="Pfam" id="PF13602">
    <property type="entry name" value="ADH_zinc_N_2"/>
    <property type="match status" value="1"/>
</dbReference>
<dbReference type="SUPFAM" id="SSF53335">
    <property type="entry name" value="S-adenosyl-L-methionine-dependent methyltransferases"/>
    <property type="match status" value="1"/>
</dbReference>
<evidence type="ECO:0000259" key="10">
    <source>
        <dbReference type="PROSITE" id="PS50075"/>
    </source>
</evidence>
<dbReference type="InterPro" id="IPR036291">
    <property type="entry name" value="NAD(P)-bd_dom_sf"/>
</dbReference>
<dbReference type="SMART" id="SM00822">
    <property type="entry name" value="PKS_KR"/>
    <property type="match status" value="1"/>
</dbReference>
<dbReference type="Gene3D" id="3.40.50.720">
    <property type="entry name" value="NAD(P)-binding Rossmann-like Domain"/>
    <property type="match status" value="1"/>
</dbReference>
<keyword evidence="5" id="KW-0560">Oxidoreductase</keyword>
<dbReference type="CDD" id="cd00833">
    <property type="entry name" value="PKS"/>
    <property type="match status" value="1"/>
</dbReference>
<dbReference type="GO" id="GO:0031177">
    <property type="term" value="F:phosphopantetheine binding"/>
    <property type="evidence" value="ECO:0007669"/>
    <property type="project" value="InterPro"/>
</dbReference>
<dbReference type="Pfam" id="PF21089">
    <property type="entry name" value="PKS_DH_N"/>
    <property type="match status" value="1"/>
</dbReference>
<dbReference type="SMART" id="SM00829">
    <property type="entry name" value="PKS_ER"/>
    <property type="match status" value="1"/>
</dbReference>
<dbReference type="PROSITE" id="PS00606">
    <property type="entry name" value="KS3_1"/>
    <property type="match status" value="1"/>
</dbReference>
<dbReference type="Gene3D" id="3.40.366.10">
    <property type="entry name" value="Malonyl-Coenzyme A Acyl Carrier Protein, domain 2"/>
    <property type="match status" value="1"/>
</dbReference>
<dbReference type="InterPro" id="IPR014043">
    <property type="entry name" value="Acyl_transferase_dom"/>
</dbReference>
<dbReference type="InterPro" id="IPR056501">
    <property type="entry name" value="NAD-bd_HRPKS_sdrA"/>
</dbReference>
<dbReference type="SUPFAM" id="SSF53901">
    <property type="entry name" value="Thiolase-like"/>
    <property type="match status" value="1"/>
</dbReference>
<dbReference type="Gene3D" id="3.90.180.10">
    <property type="entry name" value="Medium-chain alcohol dehydrogenases, catalytic domain"/>
    <property type="match status" value="1"/>
</dbReference>
<sequence>MAPAKLYADLNEGHHYSDSSSSGGYVHTQHNTTSTQDSEKLKPLAIVGLDLKFPQDAVSSEALWEMLIEKKCAMTEYPKDRLEIDSFYHPDSNRRDTIANRGGHFLKGDLGAFDAPFFSISPAEAAGMDPLHRILLETTYRALENAGIPMESVKGTKTSVHTGCFTHDYETMMNSDPQNMSKYAATGTAPSMIANRLSWFFDLAGPSISVDTACSSSMVAFDLACQGLWNESATMGIVAGCNLVYTPEMNIALSNMGFLSPDSLCLSFDASGNGYTRGEGFGVLIIKPLEDAVRDGNTIRAVVRSTGSNQDGRTPGITQPSRDAQERLIRETYQKAGLDMGATRYVEAHGTGTAVGDPIESAAIGAAFRQHRSTEDPLYIGAVKSNIGHLEGASGMAGLIKTILVLEKGIIPPNANFKSLNPSIDAEYLNLEFPRESTPWPTSGLRRASINSFGFGGTNSHAILDDAYNYLRIHNLKGNHRTTEQPPTLEALKHSSQSSLIDTTYPINAESSSEAQVATPKLLIWSAADEEGLKRLGASYRDHFSNLHLPNEESEKYLRNLAYTLNAKRSSLSWKAFSIADSVQSLPEASLSPAVRSNTKPTLGFIFTGQGAQWYAMGRELFAYPVFQKSLLDAQSFLHQLGCSWSLTEELFADKESSRVNDPEFSQPLCTALQVAAVNLLQSFGVSPAAVVGHSSGEIAAAYCIGALSSSSAWKLAYYRGKLAAKLAKTRPVAGTMISVGLSPSQIEPYFEALTSQFTERKVVIGCINSPTNVTVSGDADQIDTLELLLRQDQVFARKLKVTVAYHSPHMNDIASEYLQAVQKLQKGERPRGTRAPLMVSSVTGQRAVEEELCQAEYWVKNMVSPVRFSEALALLCSSAGKPKTKKIGGGHRNLVNVTHLVEVGPHSALRGPTRDILKSVGKAGDIAYSSVLVRNIPATISVLEVVGNLHCASYPINLNEVNQPGKDTSSLVILAGLPPYPFNHSKRYWHESRLSKANRFRKHPRLDLLGSPVADWNPREARWRNVIQASEMPWVEDHKINGTTLYPAAGMLAMAIEAANQTADKPENITAFKIKDVTFQRALAIPAGQEGIETMFYLRSIQESSDKDPSWSEFRLFTIKDDVWVEHCRGAIQVEYQSEHGTQNSVDARKESDKIESMLKQVYADSVVSSTLADSKFIYDSLTRCGLSYGPAFRALDQITYNGEGGATSNVALFRGSTDPRHPTQPHVIHPTTLDAVLQLGILAMMDGGKTSIPSMVPTRINKLWISNGGLSYPSSEAPVKAHAQSQWEGRRGLRSSCFVLGADDSRRIVADGFEATVVASQDETDPSSQKQPQTYYYVDSKPDMEVHTPREIQGYLEKKGNALQGYFELLGHKNPGLKVLEIGGGTGNVTELALDSFAPCNEDESLIPRYSRYDFTNKTGPQLDAVRNRFQNQGERMAFKALDIEKDVLGQGFELSAYDLIIASEDVSTLAIQNMRKLLKPKGKLVLYLGTTSSAEGILVDCTSNKIFIRRRMASDPLRKWIQGYITATALPAGTDTHPTRKVVIVAGEGSIIQQDVARRIIDLLQSSRLARYNQFEVVSLSKAASIEHSNDNIYVLLLELENPFLSAIGEQMYAALQTVVATAKDIVWVTRRVEQSPDFGLVDGLSRVLRNENYPLKFITLALEGHNPASQAENIARVINSTARNTVDSYEPEYAEQDGMLQVNRLVEANRLRREISIKESPQHVKVQPISQAPPLKLHVASPGLLDSLRFIEDTGSALPLAPNEVEVEVKAVGINFKDCLVALGRVDQTTIGLECAGIVRRVAKDSHFAVGDRVAVCKTGSFQTYVRSQQEGVVKLPDTLSFTEAAAIPTNFATAYHALHEVARLQRGESVLIHSGAGGTGQAALQIAQYLGAKVFATVSSEEKKQLLVDLYGIDEDHIFYSRDLSFADGIKRLTKGRGVDVVLNSLSGEALVASWECVAPYGRFIEIGIKDILAHNTLPMFQFARNVSFSAVDLAAIMVERPHLLQNAMKAVIDLIGKGTMHAAMPLHIHPASEVEQAFRYMQSGKNTGKTVVELKGGDQVSTVLETKPTCQFDPNGTYVVAGGLGGLGRNVSRWMVSRGAKNLILLSRRGGRDEASREMVRELEERKIKVATPACDITNIEQLSVVIERCRQTMPPIKGCIQGTMVIHDHIFSEMTHFEWKDGLDAKVVGTWNLHCVLPDDLDFFVMMSSISGLGGFGGLANYAAGNTYLDAIARYRVSRGQNAASLDLGVFENAGYIAENEALVERWKGVGYYIKMTPEYLCTLLDHFCSPSLGLLTPLTCQPAFGINNPATIRAAEREEPYWMHQPLFKLLWQLPSAGTDSAASGVTAGSKGEVSYTSQFTAAGSNAEAADIVAEALIKKAAKTLGVPEGDMEADRAMQHYGMDSLVGVEIRSWLSRDFGAELAIFDILGGATFSSTGLLVAERSTLRSSK</sequence>
<evidence type="ECO:0000256" key="3">
    <source>
        <dbReference type="ARBA" id="ARBA00022679"/>
    </source>
</evidence>
<dbReference type="InterPro" id="IPR049900">
    <property type="entry name" value="PKS_mFAS_DH"/>
</dbReference>
<protein>
    <recommendedName>
        <fullName evidence="15">Polyketide synthase</fullName>
    </recommendedName>
</protein>
<dbReference type="InterPro" id="IPR032821">
    <property type="entry name" value="PKS_assoc"/>
</dbReference>
<dbReference type="InterPro" id="IPR020807">
    <property type="entry name" value="PKS_DH"/>
</dbReference>
<evidence type="ECO:0000256" key="6">
    <source>
        <dbReference type="ARBA" id="ARBA00023268"/>
    </source>
</evidence>
<dbReference type="Gene3D" id="3.10.129.110">
    <property type="entry name" value="Polyketide synthase dehydratase"/>
    <property type="match status" value="1"/>
</dbReference>
<keyword evidence="14" id="KW-1185">Reference proteome</keyword>
<proteinExistence type="predicted"/>
<accession>A0A5N5XG19</accession>
<dbReference type="PROSITE" id="PS00012">
    <property type="entry name" value="PHOSPHOPANTETHEINE"/>
    <property type="match status" value="1"/>
</dbReference>
<dbReference type="SMART" id="SM00826">
    <property type="entry name" value="PKS_DH"/>
    <property type="match status" value="1"/>
</dbReference>
<dbReference type="InterPro" id="IPR016035">
    <property type="entry name" value="Acyl_Trfase/lysoPLipase"/>
</dbReference>
<dbReference type="InterPro" id="IPR011032">
    <property type="entry name" value="GroES-like_sf"/>
</dbReference>
<dbReference type="GO" id="GO:0030639">
    <property type="term" value="P:polyketide biosynthetic process"/>
    <property type="evidence" value="ECO:0007669"/>
    <property type="project" value="UniProtKB-ARBA"/>
</dbReference>
<dbReference type="GO" id="GO:1901336">
    <property type="term" value="P:lactone biosynthetic process"/>
    <property type="evidence" value="ECO:0007669"/>
    <property type="project" value="UniProtKB-ARBA"/>
</dbReference>
<dbReference type="GO" id="GO:0004312">
    <property type="term" value="F:fatty acid synthase activity"/>
    <property type="evidence" value="ECO:0007669"/>
    <property type="project" value="TreeGrafter"/>
</dbReference>
<dbReference type="Pfam" id="PF00109">
    <property type="entry name" value="ketoacyl-synt"/>
    <property type="match status" value="1"/>
</dbReference>
<dbReference type="Gene3D" id="3.40.50.150">
    <property type="entry name" value="Vaccinia Virus protein VP39"/>
    <property type="match status" value="1"/>
</dbReference>
<reference evidence="13 14" key="1">
    <citation type="submission" date="2019-04" db="EMBL/GenBank/DDBJ databases">
        <title>Friends and foes A comparative genomics study of 23 Aspergillus species from section Flavi.</title>
        <authorList>
            <consortium name="DOE Joint Genome Institute"/>
            <person name="Kjaerbolling I."/>
            <person name="Vesth T."/>
            <person name="Frisvad J.C."/>
            <person name="Nybo J.L."/>
            <person name="Theobald S."/>
            <person name="Kildgaard S."/>
            <person name="Isbrandt T."/>
            <person name="Kuo A."/>
            <person name="Sato A."/>
            <person name="Lyhne E.K."/>
            <person name="Kogle M.E."/>
            <person name="Wiebenga A."/>
            <person name="Kun R.S."/>
            <person name="Lubbers R.J."/>
            <person name="Makela M.R."/>
            <person name="Barry K."/>
            <person name="Chovatia M."/>
            <person name="Clum A."/>
            <person name="Daum C."/>
            <person name="Haridas S."/>
            <person name="He G."/>
            <person name="LaButti K."/>
            <person name="Lipzen A."/>
            <person name="Mondo S."/>
            <person name="Riley R."/>
            <person name="Salamov A."/>
            <person name="Simmons B.A."/>
            <person name="Magnuson J.K."/>
            <person name="Henrissat B."/>
            <person name="Mortensen U.H."/>
            <person name="Larsen T.O."/>
            <person name="Devries R.P."/>
            <person name="Grigoriev I.V."/>
            <person name="Machida M."/>
            <person name="Baker S.E."/>
            <person name="Andersen M.R."/>
        </authorList>
    </citation>
    <scope>NUCLEOTIDE SEQUENCE [LARGE SCALE GENOMIC DNA]</scope>
    <source>
        <strain evidence="13 14">CBS 151.66</strain>
    </source>
</reference>
<dbReference type="InterPro" id="IPR016039">
    <property type="entry name" value="Thiolase-like"/>
</dbReference>
<dbReference type="InterPro" id="IPR020843">
    <property type="entry name" value="ER"/>
</dbReference>
<dbReference type="PROSITE" id="PS52019">
    <property type="entry name" value="PKS_MFAS_DH"/>
    <property type="match status" value="1"/>
</dbReference>
<dbReference type="InterPro" id="IPR049552">
    <property type="entry name" value="PKS_DH_N"/>
</dbReference>
<evidence type="ECO:0000259" key="12">
    <source>
        <dbReference type="PROSITE" id="PS52019"/>
    </source>
</evidence>
<dbReference type="InterPro" id="IPR050091">
    <property type="entry name" value="PKS_NRPS_Biosynth_Enz"/>
</dbReference>
<dbReference type="Pfam" id="PF16197">
    <property type="entry name" value="KAsynt_C_assoc"/>
    <property type="match status" value="1"/>
</dbReference>
<dbReference type="InterPro" id="IPR014031">
    <property type="entry name" value="Ketoacyl_synth_C"/>
</dbReference>
<evidence type="ECO:0000313" key="14">
    <source>
        <dbReference type="Proteomes" id="UP000326565"/>
    </source>
</evidence>
<dbReference type="Pfam" id="PF08240">
    <property type="entry name" value="ADH_N"/>
    <property type="match status" value="1"/>
</dbReference>
<dbReference type="InterPro" id="IPR020806">
    <property type="entry name" value="PKS_PP-bd"/>
</dbReference>
<dbReference type="OrthoDB" id="329835at2759"/>
<keyword evidence="6" id="KW-0511">Multifunctional enzyme</keyword>
<dbReference type="SUPFAM" id="SSF51735">
    <property type="entry name" value="NAD(P)-binding Rossmann-fold domains"/>
    <property type="match status" value="2"/>
</dbReference>
<evidence type="ECO:0000256" key="7">
    <source>
        <dbReference type="ARBA" id="ARBA00023315"/>
    </source>
</evidence>
<dbReference type="InterPro" id="IPR016036">
    <property type="entry name" value="Malonyl_transacylase_ACP-bd"/>
</dbReference>
<dbReference type="SUPFAM" id="SSF52151">
    <property type="entry name" value="FabD/lysophospholipase-like"/>
    <property type="match status" value="1"/>
</dbReference>
<evidence type="ECO:0000256" key="8">
    <source>
        <dbReference type="PROSITE-ProRule" id="PRU01363"/>
    </source>
</evidence>
<organism evidence="13 14">
    <name type="scientific">Aspergillus leporis</name>
    <dbReference type="NCBI Taxonomy" id="41062"/>
    <lineage>
        <taxon>Eukaryota</taxon>
        <taxon>Fungi</taxon>
        <taxon>Dikarya</taxon>
        <taxon>Ascomycota</taxon>
        <taxon>Pezizomycotina</taxon>
        <taxon>Eurotiomycetes</taxon>
        <taxon>Eurotiomycetidae</taxon>
        <taxon>Eurotiales</taxon>
        <taxon>Aspergillaceae</taxon>
        <taxon>Aspergillus</taxon>
        <taxon>Aspergillus subgen. Circumdati</taxon>
    </lineage>
</organism>
<dbReference type="InterPro" id="IPR049551">
    <property type="entry name" value="PKS_DH_C"/>
</dbReference>
<dbReference type="CDD" id="cd05195">
    <property type="entry name" value="enoyl_red"/>
    <property type="match status" value="1"/>
</dbReference>
<dbReference type="Pfam" id="PF00698">
    <property type="entry name" value="Acyl_transf_1"/>
    <property type="match status" value="1"/>
</dbReference>
<gene>
    <name evidence="13" type="ORF">BDV29DRAFT_152852</name>
</gene>
<dbReference type="InterPro" id="IPR020841">
    <property type="entry name" value="PKS_Beta-ketoAc_synthase_dom"/>
</dbReference>
<evidence type="ECO:0000256" key="2">
    <source>
        <dbReference type="ARBA" id="ARBA00022553"/>
    </source>
</evidence>
<dbReference type="Proteomes" id="UP000326565">
    <property type="component" value="Unassembled WGS sequence"/>
</dbReference>
<keyword evidence="1" id="KW-0596">Phosphopantetheine</keyword>
<keyword evidence="4" id="KW-0521">NADP</keyword>
<dbReference type="FunFam" id="3.40.50.720:FF:000209">
    <property type="entry name" value="Polyketide synthase Pks12"/>
    <property type="match status" value="1"/>
</dbReference>
<feature type="region of interest" description="C-terminal hotdog fold" evidence="8">
    <location>
        <begin position="1168"/>
        <end position="1326"/>
    </location>
</feature>
<evidence type="ECO:0000256" key="9">
    <source>
        <dbReference type="SAM" id="MobiDB-lite"/>
    </source>
</evidence>
<dbReference type="SMART" id="SM00827">
    <property type="entry name" value="PKS_AT"/>
    <property type="match status" value="1"/>
</dbReference>
<dbReference type="PANTHER" id="PTHR43775:SF29">
    <property type="entry name" value="ASPERFURANONE POLYKETIDE SYNTHASE AFOG-RELATED"/>
    <property type="match status" value="1"/>
</dbReference>
<dbReference type="EMBL" id="ML732159">
    <property type="protein sequence ID" value="KAB8078322.1"/>
    <property type="molecule type" value="Genomic_DNA"/>
</dbReference>
<dbReference type="SUPFAM" id="SSF55048">
    <property type="entry name" value="Probable ACP-binding domain of malonyl-CoA ACP transacylase"/>
    <property type="match status" value="1"/>
</dbReference>
<keyword evidence="7" id="KW-0012">Acyltransferase</keyword>
<feature type="active site" description="Proton donor; for dehydratase activity" evidence="8">
    <location>
        <position position="1236"/>
    </location>
</feature>
<dbReference type="CDD" id="cd05274">
    <property type="entry name" value="KR_FAS_SDR_x"/>
    <property type="match status" value="1"/>
</dbReference>
<keyword evidence="3" id="KW-0808">Transferase</keyword>
<dbReference type="GO" id="GO:0006633">
    <property type="term" value="P:fatty acid biosynthetic process"/>
    <property type="evidence" value="ECO:0007669"/>
    <property type="project" value="InterPro"/>
</dbReference>
<dbReference type="InterPro" id="IPR001227">
    <property type="entry name" value="Ac_transferase_dom_sf"/>
</dbReference>
<dbReference type="InterPro" id="IPR009081">
    <property type="entry name" value="PP-bd_ACP"/>
</dbReference>
<dbReference type="InterPro" id="IPR013154">
    <property type="entry name" value="ADH-like_N"/>
</dbReference>
<name>A0A5N5XG19_9EURO</name>
<dbReference type="PROSITE" id="PS50075">
    <property type="entry name" value="CARRIER"/>
    <property type="match status" value="1"/>
</dbReference>
<feature type="active site" description="Proton acceptor; for dehydratase activity" evidence="8">
    <location>
        <position position="1039"/>
    </location>
</feature>
<dbReference type="Gene3D" id="3.40.47.10">
    <property type="match status" value="1"/>
</dbReference>
<dbReference type="Pfam" id="PF23114">
    <property type="entry name" value="NAD-bd_HRPKS_sdrA"/>
    <property type="match status" value="1"/>
</dbReference>
<evidence type="ECO:0000259" key="11">
    <source>
        <dbReference type="PROSITE" id="PS52004"/>
    </source>
</evidence>
<feature type="region of interest" description="N-terminal hotdog fold" evidence="8">
    <location>
        <begin position="1007"/>
        <end position="1140"/>
    </location>
</feature>
<dbReference type="Gene3D" id="1.10.1200.10">
    <property type="entry name" value="ACP-like"/>
    <property type="match status" value="1"/>
</dbReference>
<dbReference type="GO" id="GO:0004315">
    <property type="term" value="F:3-oxoacyl-[acyl-carrier-protein] synthase activity"/>
    <property type="evidence" value="ECO:0007669"/>
    <property type="project" value="InterPro"/>
</dbReference>
<dbReference type="SUPFAM" id="SSF47336">
    <property type="entry name" value="ACP-like"/>
    <property type="match status" value="1"/>
</dbReference>
<feature type="domain" description="PKS/mFAS DH" evidence="12">
    <location>
        <begin position="1007"/>
        <end position="1326"/>
    </location>
</feature>
<dbReference type="GO" id="GO:0016491">
    <property type="term" value="F:oxidoreductase activity"/>
    <property type="evidence" value="ECO:0007669"/>
    <property type="project" value="UniProtKB-KW"/>
</dbReference>
<evidence type="ECO:0000256" key="1">
    <source>
        <dbReference type="ARBA" id="ARBA00022450"/>
    </source>
</evidence>
<dbReference type="InterPro" id="IPR013968">
    <property type="entry name" value="PKS_KR"/>
</dbReference>
<dbReference type="Pfam" id="PF08659">
    <property type="entry name" value="KR"/>
    <property type="match status" value="1"/>
</dbReference>
<dbReference type="InterPro" id="IPR042104">
    <property type="entry name" value="PKS_dehydratase_sf"/>
</dbReference>
<evidence type="ECO:0008006" key="15">
    <source>
        <dbReference type="Google" id="ProtNLM"/>
    </source>
</evidence>
<dbReference type="InterPro" id="IPR036736">
    <property type="entry name" value="ACP-like_sf"/>
</dbReference>
<dbReference type="Pfam" id="PF14765">
    <property type="entry name" value="PS-DH"/>
    <property type="match status" value="1"/>
</dbReference>
<feature type="domain" description="Ketosynthase family 3 (KS3)" evidence="11">
    <location>
        <begin position="41"/>
        <end position="466"/>
    </location>
</feature>
<evidence type="ECO:0000256" key="4">
    <source>
        <dbReference type="ARBA" id="ARBA00022857"/>
    </source>
</evidence>
<evidence type="ECO:0000313" key="13">
    <source>
        <dbReference type="EMBL" id="KAB8078322.1"/>
    </source>
</evidence>
<dbReference type="PROSITE" id="PS52004">
    <property type="entry name" value="KS3_2"/>
    <property type="match status" value="1"/>
</dbReference>
<dbReference type="InterPro" id="IPR057326">
    <property type="entry name" value="KR_dom"/>
</dbReference>
<dbReference type="InterPro" id="IPR014030">
    <property type="entry name" value="Ketoacyl_synth_N"/>
</dbReference>
<dbReference type="SUPFAM" id="SSF50129">
    <property type="entry name" value="GroES-like"/>
    <property type="match status" value="1"/>
</dbReference>
<dbReference type="SMART" id="SM00823">
    <property type="entry name" value="PKS_PP"/>
    <property type="match status" value="1"/>
</dbReference>
<dbReference type="InterPro" id="IPR018201">
    <property type="entry name" value="Ketoacyl_synth_AS"/>
</dbReference>
<dbReference type="Pfam" id="PF23297">
    <property type="entry name" value="ACP_SdgA_C"/>
    <property type="match status" value="1"/>
</dbReference>
<dbReference type="InterPro" id="IPR006162">
    <property type="entry name" value="Ppantetheine_attach_site"/>
</dbReference>
<feature type="domain" description="Carrier" evidence="10">
    <location>
        <begin position="2376"/>
        <end position="2453"/>
    </location>
</feature>